<organism evidence="1 2">
    <name type="scientific">Violaceomyces palustris</name>
    <dbReference type="NCBI Taxonomy" id="1673888"/>
    <lineage>
        <taxon>Eukaryota</taxon>
        <taxon>Fungi</taxon>
        <taxon>Dikarya</taxon>
        <taxon>Basidiomycota</taxon>
        <taxon>Ustilaginomycotina</taxon>
        <taxon>Ustilaginomycetes</taxon>
        <taxon>Violaceomycetales</taxon>
        <taxon>Violaceomycetaceae</taxon>
        <taxon>Violaceomyces</taxon>
    </lineage>
</organism>
<proteinExistence type="predicted"/>
<dbReference type="Proteomes" id="UP000245626">
    <property type="component" value="Unassembled WGS sequence"/>
</dbReference>
<protein>
    <submittedName>
        <fullName evidence="1">Uncharacterized protein</fullName>
    </submittedName>
</protein>
<evidence type="ECO:0000313" key="1">
    <source>
        <dbReference type="EMBL" id="PWN46653.1"/>
    </source>
</evidence>
<name>A0ACD0NLD6_9BASI</name>
<evidence type="ECO:0000313" key="2">
    <source>
        <dbReference type="Proteomes" id="UP000245626"/>
    </source>
</evidence>
<keyword evidence="2" id="KW-1185">Reference proteome</keyword>
<gene>
    <name evidence="1" type="ORF">IE53DRAFT_391178</name>
</gene>
<accession>A0ACD0NLD6</accession>
<reference evidence="1 2" key="1">
    <citation type="journal article" date="2018" name="Mol. Biol. Evol.">
        <title>Broad Genomic Sampling Reveals a Smut Pathogenic Ancestry of the Fungal Clade Ustilaginomycotina.</title>
        <authorList>
            <person name="Kijpornyongpan T."/>
            <person name="Mondo S.J."/>
            <person name="Barry K."/>
            <person name="Sandor L."/>
            <person name="Lee J."/>
            <person name="Lipzen A."/>
            <person name="Pangilinan J."/>
            <person name="LaButti K."/>
            <person name="Hainaut M."/>
            <person name="Henrissat B."/>
            <person name="Grigoriev I.V."/>
            <person name="Spatafora J.W."/>
            <person name="Aime M.C."/>
        </authorList>
    </citation>
    <scope>NUCLEOTIDE SEQUENCE [LARGE SCALE GENOMIC DNA]</scope>
    <source>
        <strain evidence="1 2">SA 807</strain>
    </source>
</reference>
<dbReference type="EMBL" id="KZ820803">
    <property type="protein sequence ID" value="PWN46653.1"/>
    <property type="molecule type" value="Genomic_DNA"/>
</dbReference>
<sequence length="724" mass="78397">MHISQGLAMALALGAATTSSISAVPLHHGVSHSKGVGKLMVRSVQGDESPSGSGGVGGGASAVPNQAYNSGRTAWRVIPVSDGEPKTAPISAQVLKTAADPIEYDVKRSTLVNFRNAVKQLTVTVIKQKGALNGKRQLDYPGLQKAVHGVSCVLDGIYSKDDEDCADVITEDYDAKLNLFTSQLQQGSPIDSAAQNLYVEDPPAEDPPAEDPPAERRGLWRRRRRSVERLLEKRQDDGAEAPADPDVTGLQASLKDLLDAIIDTVQSDLRVDSNGYVPPAGVTNWGVNCPPPGTPNDGLYRPGCRGYGRRDLRSSLGERNSDVLQNIVPFIQMLMDELPVILKEVQSASGVNLSTNSTATASNTTNPTTSKPKSVKVEQPSSRGDIRQQQQPISGAKSNLAFDTRSLLEADGLLVSERDGGDLPSPSGERRFAGKMINGLVDGMLEGRGVPKDQADFIRRQISDSVGDETSSSSINARYLDSLLNGFVRGLERRGGLEEEDKDSDRHVLKRLVSGQGLIPNLLDGLVGRRDDLVKVAEKDSGTETTRRSTNEEESWERKDDGGVNAGLVDQLIQGVLIKRSGETEKDHLIRKADFKPVWEEIRKVGDRRYLTSSRRRRSTSSPPSPSDFAPVWNAFRDLMDTDYHSAAASTSVGGPKRRGKPGSEGGPFESLPRPNYTRLVKASSRYARALQPTQSPRPGNQETEQANRLFGNVVSEWISGSNR</sequence>